<feature type="non-terminal residue" evidence="2">
    <location>
        <position position="1"/>
    </location>
</feature>
<sequence length="249" mass="27726">HFDVRQALYKAVDGDQAKWSRAAYSIFWADRVTIRRRMGCSPYFAVTGAHPILPLDIAEATYLLPPPSATMSTTDLIAMRAIALQKRHSHLSALHSRVMSARLQAAVRFEHDHVATIRDFDFKQGDLVLVHNTAIEKSLNRKMRARYIGPLVVIARNKGGAYIICELNGSVFDRPVAAFRVIPYFARKSIALPDLDRFLDVPTNRLQEMESSEVADPDADSATDDRSPAGDSDEDGDRDSLLGDLSDDD</sequence>
<dbReference type="EMBL" id="KN832977">
    <property type="protein sequence ID" value="KIM88124.1"/>
    <property type="molecule type" value="Genomic_DNA"/>
</dbReference>
<evidence type="ECO:0000256" key="1">
    <source>
        <dbReference type="SAM" id="MobiDB-lite"/>
    </source>
</evidence>
<name>A0A0C3G8S1_PILCF</name>
<protein>
    <submittedName>
        <fullName evidence="2">Uncharacterized protein</fullName>
    </submittedName>
</protein>
<organism evidence="2 3">
    <name type="scientific">Piloderma croceum (strain F 1598)</name>
    <dbReference type="NCBI Taxonomy" id="765440"/>
    <lineage>
        <taxon>Eukaryota</taxon>
        <taxon>Fungi</taxon>
        <taxon>Dikarya</taxon>
        <taxon>Basidiomycota</taxon>
        <taxon>Agaricomycotina</taxon>
        <taxon>Agaricomycetes</taxon>
        <taxon>Agaricomycetidae</taxon>
        <taxon>Atheliales</taxon>
        <taxon>Atheliaceae</taxon>
        <taxon>Piloderma</taxon>
    </lineage>
</organism>
<accession>A0A0C3G8S1</accession>
<evidence type="ECO:0000313" key="2">
    <source>
        <dbReference type="EMBL" id="KIM88124.1"/>
    </source>
</evidence>
<dbReference type="InParanoid" id="A0A0C3G8S1"/>
<keyword evidence="3" id="KW-1185">Reference proteome</keyword>
<feature type="region of interest" description="Disordered" evidence="1">
    <location>
        <begin position="207"/>
        <end position="249"/>
    </location>
</feature>
<proteinExistence type="predicted"/>
<dbReference type="OrthoDB" id="446925at2759"/>
<dbReference type="Proteomes" id="UP000054166">
    <property type="component" value="Unassembled WGS sequence"/>
</dbReference>
<dbReference type="AlphaFoldDB" id="A0A0C3G8S1"/>
<gene>
    <name evidence="2" type="ORF">PILCRDRAFT_62421</name>
</gene>
<reference evidence="3" key="2">
    <citation type="submission" date="2015-01" db="EMBL/GenBank/DDBJ databases">
        <title>Evolutionary Origins and Diversification of the Mycorrhizal Mutualists.</title>
        <authorList>
            <consortium name="DOE Joint Genome Institute"/>
            <consortium name="Mycorrhizal Genomics Consortium"/>
            <person name="Kohler A."/>
            <person name="Kuo A."/>
            <person name="Nagy L.G."/>
            <person name="Floudas D."/>
            <person name="Copeland A."/>
            <person name="Barry K.W."/>
            <person name="Cichocki N."/>
            <person name="Veneault-Fourrey C."/>
            <person name="LaButti K."/>
            <person name="Lindquist E.A."/>
            <person name="Lipzen A."/>
            <person name="Lundell T."/>
            <person name="Morin E."/>
            <person name="Murat C."/>
            <person name="Riley R."/>
            <person name="Ohm R."/>
            <person name="Sun H."/>
            <person name="Tunlid A."/>
            <person name="Henrissat B."/>
            <person name="Grigoriev I.V."/>
            <person name="Hibbett D.S."/>
            <person name="Martin F."/>
        </authorList>
    </citation>
    <scope>NUCLEOTIDE SEQUENCE [LARGE SCALE GENOMIC DNA]</scope>
    <source>
        <strain evidence="3">F 1598</strain>
    </source>
</reference>
<dbReference type="HOGENOM" id="CLU_000384_22_0_1"/>
<evidence type="ECO:0000313" key="3">
    <source>
        <dbReference type="Proteomes" id="UP000054166"/>
    </source>
</evidence>
<reference evidence="2 3" key="1">
    <citation type="submission" date="2014-04" db="EMBL/GenBank/DDBJ databases">
        <authorList>
            <consortium name="DOE Joint Genome Institute"/>
            <person name="Kuo A."/>
            <person name="Tarkka M."/>
            <person name="Buscot F."/>
            <person name="Kohler A."/>
            <person name="Nagy L.G."/>
            <person name="Floudas D."/>
            <person name="Copeland A."/>
            <person name="Barry K.W."/>
            <person name="Cichocki N."/>
            <person name="Veneault-Fourrey C."/>
            <person name="LaButti K."/>
            <person name="Lindquist E.A."/>
            <person name="Lipzen A."/>
            <person name="Lundell T."/>
            <person name="Morin E."/>
            <person name="Murat C."/>
            <person name="Sun H."/>
            <person name="Tunlid A."/>
            <person name="Henrissat B."/>
            <person name="Grigoriev I.V."/>
            <person name="Hibbett D.S."/>
            <person name="Martin F."/>
            <person name="Nordberg H.P."/>
            <person name="Cantor M.N."/>
            <person name="Hua S.X."/>
        </authorList>
    </citation>
    <scope>NUCLEOTIDE SEQUENCE [LARGE SCALE GENOMIC DNA]</scope>
    <source>
        <strain evidence="2 3">F 1598</strain>
    </source>
</reference>
<feature type="compositionally biased region" description="Acidic residues" evidence="1">
    <location>
        <begin position="210"/>
        <end position="222"/>
    </location>
</feature>